<evidence type="ECO:0000313" key="2">
    <source>
        <dbReference type="Proteomes" id="UP000535078"/>
    </source>
</evidence>
<dbReference type="RefSeq" id="WP_167922448.1">
    <property type="nucleotide sequence ID" value="NZ_JAATIT010000004.1"/>
</dbReference>
<sequence>MVRRIGARRDAPALRFLTLCVGGWIALRVMMVWSPAMSVPPDAPAAPWAPPSPFAAGDGAADRRPFSDSMTAGLMGARGASLLRPVAAQRPNALDALPAADVEALSGGFGVDRHSLRLALMARLFPARPGAGARSAVGAGGASWFPLAPAAESAPGQGTPFWIRRQLSNWSLGSWLYLREGAGNASGTIGGASQLGGSQAGLRLAYGFGETGRLRAYGRATMALGRTRQRELAFGLAFAPLAQLPVDLAVEQRVAAGPEGRTALAVMASGGVSDVALPAGFQLDAYAQAGIVGARRHDGFADGAIVVDRRLGDSEASLRLGALAAGAVQPGAARVDVGPRLTLRLPEVGEGSRIALDWRQRVAGDARPDSGLALTLAADF</sequence>
<comment type="caution">
    <text evidence="1">The sequence shown here is derived from an EMBL/GenBank/DDBJ whole genome shotgun (WGS) entry which is preliminary data.</text>
</comment>
<accession>A0A7X5XTP0</accession>
<proteinExistence type="predicted"/>
<name>A0A7X5XTP0_9SPHN</name>
<organism evidence="1 2">
    <name type="scientific">Sphingopyxis italica</name>
    <dbReference type="NCBI Taxonomy" id="1129133"/>
    <lineage>
        <taxon>Bacteria</taxon>
        <taxon>Pseudomonadati</taxon>
        <taxon>Pseudomonadota</taxon>
        <taxon>Alphaproteobacteria</taxon>
        <taxon>Sphingomonadales</taxon>
        <taxon>Sphingomonadaceae</taxon>
        <taxon>Sphingopyxis</taxon>
    </lineage>
</organism>
<gene>
    <name evidence="1" type="ORF">GGR90_003306</name>
</gene>
<dbReference type="AlphaFoldDB" id="A0A7X5XTP0"/>
<dbReference type="EMBL" id="JAATIT010000004">
    <property type="protein sequence ID" value="NJB91104.1"/>
    <property type="molecule type" value="Genomic_DNA"/>
</dbReference>
<reference evidence="1 2" key="1">
    <citation type="submission" date="2020-03" db="EMBL/GenBank/DDBJ databases">
        <title>Genomic Encyclopedia of Type Strains, Phase IV (KMG-IV): sequencing the most valuable type-strain genomes for metagenomic binning, comparative biology and taxonomic classification.</title>
        <authorList>
            <person name="Goeker M."/>
        </authorList>
    </citation>
    <scope>NUCLEOTIDE SEQUENCE [LARGE SCALE GENOMIC DNA]</scope>
    <source>
        <strain evidence="1 2">DSM 25229</strain>
    </source>
</reference>
<protein>
    <submittedName>
        <fullName evidence="1">Uncharacterized protein</fullName>
    </submittedName>
</protein>
<evidence type="ECO:0000313" key="1">
    <source>
        <dbReference type="EMBL" id="NJB91104.1"/>
    </source>
</evidence>
<dbReference type="Proteomes" id="UP000535078">
    <property type="component" value="Unassembled WGS sequence"/>
</dbReference>
<keyword evidence="2" id="KW-1185">Reference proteome</keyword>